<dbReference type="InterPro" id="IPR011990">
    <property type="entry name" value="TPR-like_helical_dom_sf"/>
</dbReference>
<evidence type="ECO:0000256" key="1">
    <source>
        <dbReference type="ARBA" id="ARBA00023186"/>
    </source>
</evidence>
<dbReference type="CDD" id="cd06257">
    <property type="entry name" value="DnaJ"/>
    <property type="match status" value="1"/>
</dbReference>
<dbReference type="OrthoDB" id="10250354at2759"/>
<dbReference type="PRINTS" id="PR00625">
    <property type="entry name" value="JDOMAIN"/>
</dbReference>
<feature type="domain" description="J" evidence="3">
    <location>
        <begin position="424"/>
        <end position="495"/>
    </location>
</feature>
<proteinExistence type="predicted"/>
<dbReference type="PANTHER" id="PTHR44145:SF3">
    <property type="entry name" value="DNAJ HOMOLOG SUBFAMILY A MEMBER 3, MITOCHONDRIAL"/>
    <property type="match status" value="1"/>
</dbReference>
<dbReference type="Pfam" id="PF00226">
    <property type="entry name" value="DnaJ"/>
    <property type="match status" value="1"/>
</dbReference>
<evidence type="ECO:0000313" key="5">
    <source>
        <dbReference type="EMBL" id="KAH0572225.1"/>
    </source>
</evidence>
<keyword evidence="6" id="KW-1185">Reference proteome</keyword>
<dbReference type="InterPro" id="IPR001623">
    <property type="entry name" value="DnaJ_domain"/>
</dbReference>
<accession>V6LST3</accession>
<dbReference type="AlphaFoldDB" id="V6LST3"/>
<dbReference type="InterPro" id="IPR051938">
    <property type="entry name" value="Apopto_cytoskel_mod"/>
</dbReference>
<evidence type="ECO:0000313" key="6">
    <source>
        <dbReference type="Proteomes" id="UP000018208"/>
    </source>
</evidence>
<dbReference type="SMART" id="SM00271">
    <property type="entry name" value="DnaJ"/>
    <property type="match status" value="1"/>
</dbReference>
<keyword evidence="1" id="KW-0143">Chaperone</keyword>
<dbReference type="PANTHER" id="PTHR44145">
    <property type="entry name" value="DNAJ HOMOLOG SUBFAMILY A MEMBER 3, MITOCHONDRIAL"/>
    <property type="match status" value="1"/>
</dbReference>
<protein>
    <submittedName>
        <fullName evidence="4">Chaperone protein DnaJ</fullName>
    </submittedName>
</protein>
<reference evidence="5" key="2">
    <citation type="submission" date="2020-12" db="EMBL/GenBank/DDBJ databases">
        <title>New Spironucleus salmonicida genome in near-complete chromosomes.</title>
        <authorList>
            <person name="Xu F."/>
            <person name="Kurt Z."/>
            <person name="Jimenez-Gonzalez A."/>
            <person name="Astvaldsson A."/>
            <person name="Andersson J.O."/>
            <person name="Svard S.G."/>
        </authorList>
    </citation>
    <scope>NUCLEOTIDE SEQUENCE</scope>
    <source>
        <strain evidence="5">ATCC 50377</strain>
    </source>
</reference>
<dbReference type="EMBL" id="KI546035">
    <property type="protein sequence ID" value="EST47697.1"/>
    <property type="molecule type" value="Genomic_DNA"/>
</dbReference>
<organism evidence="4">
    <name type="scientific">Spironucleus salmonicida</name>
    <dbReference type="NCBI Taxonomy" id="348837"/>
    <lineage>
        <taxon>Eukaryota</taxon>
        <taxon>Metamonada</taxon>
        <taxon>Diplomonadida</taxon>
        <taxon>Hexamitidae</taxon>
        <taxon>Hexamitinae</taxon>
        <taxon>Spironucleus</taxon>
    </lineage>
</organism>
<evidence type="ECO:0000259" key="3">
    <source>
        <dbReference type="PROSITE" id="PS50076"/>
    </source>
</evidence>
<dbReference type="VEuPathDB" id="GiardiaDB:SS50377_26435"/>
<evidence type="ECO:0000313" key="4">
    <source>
        <dbReference type="EMBL" id="EST47697.1"/>
    </source>
</evidence>
<dbReference type="SUPFAM" id="SSF48452">
    <property type="entry name" value="TPR-like"/>
    <property type="match status" value="1"/>
</dbReference>
<name>V6LST3_9EUKA</name>
<dbReference type="Proteomes" id="UP000018208">
    <property type="component" value="Unassembled WGS sequence"/>
</dbReference>
<dbReference type="Gene3D" id="1.10.287.110">
    <property type="entry name" value="DnaJ domain"/>
    <property type="match status" value="1"/>
</dbReference>
<dbReference type="Gene3D" id="1.25.40.10">
    <property type="entry name" value="Tetratricopeptide repeat domain"/>
    <property type="match status" value="1"/>
</dbReference>
<gene>
    <name evidence="4" type="ORF">SS50377_12093</name>
    <name evidence="5" type="ORF">SS50377_26435</name>
</gene>
<dbReference type="InterPro" id="IPR036869">
    <property type="entry name" value="J_dom_sf"/>
</dbReference>
<dbReference type="SUPFAM" id="SSF46565">
    <property type="entry name" value="Chaperone J-domain"/>
    <property type="match status" value="1"/>
</dbReference>
<dbReference type="PROSITE" id="PS50076">
    <property type="entry name" value="DNAJ_2"/>
    <property type="match status" value="1"/>
</dbReference>
<reference evidence="4 5" key="1">
    <citation type="journal article" date="2014" name="PLoS Genet.">
        <title>The Genome of Spironucleus salmonicida Highlights a Fish Pathogen Adapted to Fluctuating Environments.</title>
        <authorList>
            <person name="Xu F."/>
            <person name="Jerlstrom-Hultqvist J."/>
            <person name="Einarsson E."/>
            <person name="Astvaldsson A."/>
            <person name="Svard S.G."/>
            <person name="Andersson J.O."/>
        </authorList>
    </citation>
    <scope>NUCLEOTIDE SEQUENCE</scope>
    <source>
        <strain evidence="5">ATCC 50377</strain>
    </source>
</reference>
<dbReference type="EMBL" id="AUWU02000006">
    <property type="protein sequence ID" value="KAH0572225.1"/>
    <property type="molecule type" value="Genomic_DNA"/>
</dbReference>
<feature type="region of interest" description="Disordered" evidence="2">
    <location>
        <begin position="520"/>
        <end position="556"/>
    </location>
</feature>
<evidence type="ECO:0000256" key="2">
    <source>
        <dbReference type="SAM" id="MobiDB-lite"/>
    </source>
</evidence>
<sequence>MLVIFLQVTALERAEQAMKSKNYPEAIKQFDIAEKSDKLSPTNLFFRGTAKAALHQPKPAISDFVKVIKQTQSQNLKIRSQEKLFEICQSNCQLNCYKEFTSSMFQSNWHYSFLQQMTKDRKILLQGGYSNDDLINFAQKCSRDPEIQLKVITVLLEQQQFAQCKDVTDRLKIVFQDKRQECSQLSDIFELLRDSSIGNYDNLEKVAIRASRSQPDESIYTNFYKIAKVLKELSAEIEKFAPTQKLSADTLSPLLKKVKKIQAYPQKLFTSLNTRIQFLTSKIFNIDEELIPVLNFENMQYKVQNQVDSLIDIINLISSGTSQIIVEDLPSDTPHQKYIKAILYYFELDINLKSIVSAYQKKEDFGILTGEADKKINFVYALLRDAYKLKVNDNSFPHMQQFITDLNKLSDSVFNYHMKTLNPDIYKILNVSRQSSDSDIRKSYFKMARKYHPDMVAKNTTEEEKKSLARQFQRIADAYDIISDPKKRTIYNQGQHNAQERQSAEQYHQQRKQLAQQMFYRQQQRSQGQGQDFGGFDPFQFFNGGQQQGQQQGGRQRVVFNYNGQNVYM</sequence>